<evidence type="ECO:0000313" key="2">
    <source>
        <dbReference type="EMBL" id="QSO46652.1"/>
    </source>
</evidence>
<gene>
    <name evidence="2" type="ORF">JZ786_19720</name>
</gene>
<name>A0A9X7Z5S3_9BACL</name>
<feature type="region of interest" description="Disordered" evidence="1">
    <location>
        <begin position="27"/>
        <end position="64"/>
    </location>
</feature>
<evidence type="ECO:0000256" key="1">
    <source>
        <dbReference type="SAM" id="MobiDB-lite"/>
    </source>
</evidence>
<dbReference type="RefSeq" id="WP_206656017.1">
    <property type="nucleotide sequence ID" value="NZ_CP071182.1"/>
</dbReference>
<dbReference type="Proteomes" id="UP000663505">
    <property type="component" value="Chromosome"/>
</dbReference>
<protein>
    <submittedName>
        <fullName evidence="2">Uncharacterized protein</fullName>
    </submittedName>
</protein>
<proteinExistence type="predicted"/>
<evidence type="ECO:0000313" key="3">
    <source>
        <dbReference type="Proteomes" id="UP000663505"/>
    </source>
</evidence>
<reference evidence="2 3" key="1">
    <citation type="submission" date="2021-02" db="EMBL/GenBank/DDBJ databases">
        <title>Alicyclobacillus curvatus sp. nov. and Alicyclobacillus mengziensis sp. nov., two acidophilic bacteria isolated from acid mine drainage.</title>
        <authorList>
            <person name="Huang Y."/>
        </authorList>
    </citation>
    <scope>NUCLEOTIDE SEQUENCE [LARGE SCALE GENOMIC DNA]</scope>
    <source>
        <strain evidence="2 3">S30H14</strain>
    </source>
</reference>
<organism evidence="2 3">
    <name type="scientific">Alicyclobacillus mengziensis</name>
    <dbReference type="NCBI Taxonomy" id="2931921"/>
    <lineage>
        <taxon>Bacteria</taxon>
        <taxon>Bacillati</taxon>
        <taxon>Bacillota</taxon>
        <taxon>Bacilli</taxon>
        <taxon>Bacillales</taxon>
        <taxon>Alicyclobacillaceae</taxon>
        <taxon>Alicyclobacillus</taxon>
    </lineage>
</organism>
<dbReference type="AlphaFoldDB" id="A0A9X7Z5S3"/>
<keyword evidence="3" id="KW-1185">Reference proteome</keyword>
<dbReference type="KEGG" id="afx:JZ786_19720"/>
<dbReference type="EMBL" id="CP071182">
    <property type="protein sequence ID" value="QSO46652.1"/>
    <property type="molecule type" value="Genomic_DNA"/>
</dbReference>
<sequence length="64" mass="7076">MADPSPNESDSREKFFVDIDRMVNEGLGGGQVTMDNGLIEDTTAHTLEFPESDLDDTEKAQKDD</sequence>
<accession>A0A9X7Z5S3</accession>